<comment type="caution">
    <text evidence="11">The sequence shown here is derived from an EMBL/GenBank/DDBJ whole genome shotgun (WGS) entry which is preliminary data.</text>
</comment>
<sequence length="403" mass="46562">MDTNRRQTMKLNGTIHDSAVALNLTKPQSDPNYQIVTQIAISPKEDLENISDNIQQNYDIGVIIVIIIQVILMILICSGNILVIYTFYRRRHLKTVTNFLITHLACADLSVGLSLPFHMAILLNPDLLQNIIACVFRYCTLLMSVSGTYICLLFITYDRYSAILWPLTTRDERERFSFQHAVILAITIWILPIGVGFILPMLWNNDTTLLTGYKCDLVKVMKLDYLRFCICPFFLATCTIMVYMYIHIFIKSHSHFNRLARTSITTVEIRSRSFNGNITLAKTSALVLGLFFLCWLPFYTILMLQVYGDLNLPRTRTLEVRTIAMLLGITNSAINPFIYAWRLKDFRHEAKMLCLRKRYSPHRVLVNRRSSSRRSSTNTTYRIAPSRASHEERLTETFMITSL</sequence>
<dbReference type="InterPro" id="IPR017452">
    <property type="entry name" value="GPCR_Rhodpsn_7TM"/>
</dbReference>
<dbReference type="GO" id="GO:0005886">
    <property type="term" value="C:plasma membrane"/>
    <property type="evidence" value="ECO:0007669"/>
    <property type="project" value="UniProtKB-SubCell"/>
</dbReference>
<evidence type="ECO:0000256" key="7">
    <source>
        <dbReference type="ARBA" id="ARBA00023170"/>
    </source>
</evidence>
<dbReference type="PANTHER" id="PTHR24246">
    <property type="entry name" value="OLFACTORY RECEPTOR AND ADENOSINE RECEPTOR"/>
    <property type="match status" value="1"/>
</dbReference>
<evidence type="ECO:0000313" key="11">
    <source>
        <dbReference type="EMBL" id="CAH1790329.1"/>
    </source>
</evidence>
<evidence type="ECO:0000256" key="9">
    <source>
        <dbReference type="ARBA" id="ARBA00023224"/>
    </source>
</evidence>
<gene>
    <name evidence="11" type="ORF">OFUS_LOCUS15543</name>
</gene>
<dbReference type="OrthoDB" id="6286925at2759"/>
<evidence type="ECO:0000256" key="3">
    <source>
        <dbReference type="ARBA" id="ARBA00022692"/>
    </source>
</evidence>
<dbReference type="GO" id="GO:0004930">
    <property type="term" value="F:G protein-coupled receptor activity"/>
    <property type="evidence" value="ECO:0007669"/>
    <property type="project" value="UniProtKB-KW"/>
</dbReference>
<protein>
    <submittedName>
        <fullName evidence="11">Uncharacterized protein</fullName>
    </submittedName>
</protein>
<dbReference type="PROSITE" id="PS00237">
    <property type="entry name" value="G_PROTEIN_RECEP_F1_1"/>
    <property type="match status" value="1"/>
</dbReference>
<dbReference type="PANTHER" id="PTHR24246:SF27">
    <property type="entry name" value="ADENOSINE RECEPTOR, ISOFORM A"/>
    <property type="match status" value="1"/>
</dbReference>
<keyword evidence="7 10" id="KW-0675">Receptor</keyword>
<evidence type="ECO:0000256" key="1">
    <source>
        <dbReference type="ARBA" id="ARBA00004651"/>
    </source>
</evidence>
<evidence type="ECO:0000256" key="8">
    <source>
        <dbReference type="ARBA" id="ARBA00023180"/>
    </source>
</evidence>
<dbReference type="InterPro" id="IPR000276">
    <property type="entry name" value="GPCR_Rhodpsn"/>
</dbReference>
<reference evidence="11" key="1">
    <citation type="submission" date="2022-03" db="EMBL/GenBank/DDBJ databases">
        <authorList>
            <person name="Martin C."/>
        </authorList>
    </citation>
    <scope>NUCLEOTIDE SEQUENCE</scope>
</reference>
<organism evidence="11 12">
    <name type="scientific">Owenia fusiformis</name>
    <name type="common">Polychaete worm</name>
    <dbReference type="NCBI Taxonomy" id="6347"/>
    <lineage>
        <taxon>Eukaryota</taxon>
        <taxon>Metazoa</taxon>
        <taxon>Spiralia</taxon>
        <taxon>Lophotrochozoa</taxon>
        <taxon>Annelida</taxon>
        <taxon>Polychaeta</taxon>
        <taxon>Sedentaria</taxon>
        <taxon>Canalipalpata</taxon>
        <taxon>Sabellida</taxon>
        <taxon>Oweniida</taxon>
        <taxon>Oweniidae</taxon>
        <taxon>Owenia</taxon>
    </lineage>
</organism>
<keyword evidence="4" id="KW-1133">Transmembrane helix</keyword>
<evidence type="ECO:0000256" key="10">
    <source>
        <dbReference type="RuleBase" id="RU000688"/>
    </source>
</evidence>
<comment type="similarity">
    <text evidence="10">Belongs to the G-protein coupled receptor 1 family.</text>
</comment>
<keyword evidence="9 10" id="KW-0807">Transducer</keyword>
<comment type="subcellular location">
    <subcellularLocation>
        <location evidence="1">Cell membrane</location>
        <topology evidence="1">Multi-pass membrane protein</topology>
    </subcellularLocation>
</comment>
<dbReference type="PROSITE" id="PS50262">
    <property type="entry name" value="G_PROTEIN_RECEP_F1_2"/>
    <property type="match status" value="1"/>
</dbReference>
<keyword evidence="2" id="KW-1003">Cell membrane</keyword>
<dbReference type="Pfam" id="PF00001">
    <property type="entry name" value="7tm_1"/>
    <property type="match status" value="1"/>
</dbReference>
<dbReference type="EMBL" id="CAIIXF020000007">
    <property type="protein sequence ID" value="CAH1790329.1"/>
    <property type="molecule type" value="Genomic_DNA"/>
</dbReference>
<dbReference type="AlphaFoldDB" id="A0A8J1UZC2"/>
<dbReference type="Gene3D" id="1.20.1070.10">
    <property type="entry name" value="Rhodopsin 7-helix transmembrane proteins"/>
    <property type="match status" value="1"/>
</dbReference>
<evidence type="ECO:0000256" key="4">
    <source>
        <dbReference type="ARBA" id="ARBA00022989"/>
    </source>
</evidence>
<evidence type="ECO:0000256" key="6">
    <source>
        <dbReference type="ARBA" id="ARBA00023136"/>
    </source>
</evidence>
<evidence type="ECO:0000256" key="2">
    <source>
        <dbReference type="ARBA" id="ARBA00022475"/>
    </source>
</evidence>
<proteinExistence type="inferred from homology"/>
<keyword evidence="12" id="KW-1185">Reference proteome</keyword>
<name>A0A8J1UZC2_OWEFU</name>
<dbReference type="CDD" id="cd00637">
    <property type="entry name" value="7tm_classA_rhodopsin-like"/>
    <property type="match status" value="1"/>
</dbReference>
<dbReference type="SUPFAM" id="SSF81321">
    <property type="entry name" value="Family A G protein-coupled receptor-like"/>
    <property type="match status" value="1"/>
</dbReference>
<keyword evidence="5 10" id="KW-0297">G-protein coupled receptor</keyword>
<evidence type="ECO:0000256" key="5">
    <source>
        <dbReference type="ARBA" id="ARBA00023040"/>
    </source>
</evidence>
<dbReference type="Proteomes" id="UP000749559">
    <property type="component" value="Unassembled WGS sequence"/>
</dbReference>
<evidence type="ECO:0000313" key="12">
    <source>
        <dbReference type="Proteomes" id="UP000749559"/>
    </source>
</evidence>
<keyword evidence="8" id="KW-0325">Glycoprotein</keyword>
<keyword evidence="3 10" id="KW-0812">Transmembrane</keyword>
<accession>A0A8J1UZC2</accession>
<dbReference type="PRINTS" id="PR00237">
    <property type="entry name" value="GPCRRHODOPSN"/>
</dbReference>
<keyword evidence="6" id="KW-0472">Membrane</keyword>